<dbReference type="AlphaFoldDB" id="N8YRH0"/>
<dbReference type="PROSITE" id="PS51257">
    <property type="entry name" value="PROKAR_LIPOPROTEIN"/>
    <property type="match status" value="1"/>
</dbReference>
<organism evidence="1 2">
    <name type="scientific">Acinetobacter bereziniae NIPH 3</name>
    <dbReference type="NCBI Taxonomy" id="1217651"/>
    <lineage>
        <taxon>Bacteria</taxon>
        <taxon>Pseudomonadati</taxon>
        <taxon>Pseudomonadota</taxon>
        <taxon>Gammaproteobacteria</taxon>
        <taxon>Moraxellales</taxon>
        <taxon>Moraxellaceae</taxon>
        <taxon>Acinetobacter</taxon>
    </lineage>
</organism>
<evidence type="ECO:0008006" key="3">
    <source>
        <dbReference type="Google" id="ProtNLM"/>
    </source>
</evidence>
<gene>
    <name evidence="1" type="ORF">F963_00018</name>
</gene>
<sequence>MAIKALFVSLITSIIAVGCVAFPDEGYDTRGYGQPIYRDYGYTPRYDSRYDRNNDRQRWERERAYRIQQMRIE</sequence>
<evidence type="ECO:0000313" key="1">
    <source>
        <dbReference type="EMBL" id="ENV23909.1"/>
    </source>
</evidence>
<comment type="caution">
    <text evidence="1">The sequence shown here is derived from an EMBL/GenBank/DDBJ whole genome shotgun (WGS) entry which is preliminary data.</text>
</comment>
<reference evidence="1 2" key="1">
    <citation type="submission" date="2013-02" db="EMBL/GenBank/DDBJ databases">
        <title>The Genome Sequence of Acinetobacter bereziniae NIPH 3.</title>
        <authorList>
            <consortium name="The Broad Institute Genome Sequencing Platform"/>
            <consortium name="The Broad Institute Genome Sequencing Center for Infectious Disease"/>
            <person name="Cerqueira G."/>
            <person name="Feldgarden M."/>
            <person name="Courvalin P."/>
            <person name="Perichon B."/>
            <person name="Grillot-Courvalin C."/>
            <person name="Clermont D."/>
            <person name="Rocha E."/>
            <person name="Yoon E.-J."/>
            <person name="Nemec A."/>
            <person name="Walker B."/>
            <person name="Young S.K."/>
            <person name="Zeng Q."/>
            <person name="Gargeya S."/>
            <person name="Fitzgerald M."/>
            <person name="Haas B."/>
            <person name="Abouelleil A."/>
            <person name="Alvarado L."/>
            <person name="Arachchi H.M."/>
            <person name="Berlin A.M."/>
            <person name="Chapman S.B."/>
            <person name="Dewar J."/>
            <person name="Goldberg J."/>
            <person name="Griggs A."/>
            <person name="Gujja S."/>
            <person name="Hansen M."/>
            <person name="Howarth C."/>
            <person name="Imamovic A."/>
            <person name="Larimer J."/>
            <person name="McCowan C."/>
            <person name="Murphy C."/>
            <person name="Neiman D."/>
            <person name="Pearson M."/>
            <person name="Priest M."/>
            <person name="Roberts A."/>
            <person name="Saif S."/>
            <person name="Shea T."/>
            <person name="Sisk P."/>
            <person name="Sykes S."/>
            <person name="Wortman J."/>
            <person name="Nusbaum C."/>
            <person name="Birren B."/>
        </authorList>
    </citation>
    <scope>NUCLEOTIDE SEQUENCE [LARGE SCALE GENOMIC DNA]</scope>
    <source>
        <strain evidence="1 2">NIPH 3</strain>
    </source>
</reference>
<protein>
    <recommendedName>
        <fullName evidence="3">Lipoprotein</fullName>
    </recommendedName>
</protein>
<name>N8YRH0_ACIBZ</name>
<accession>N8YRH0</accession>
<dbReference type="HOGENOM" id="CLU_2696046_0_0_6"/>
<evidence type="ECO:0000313" key="2">
    <source>
        <dbReference type="Proteomes" id="UP000013270"/>
    </source>
</evidence>
<dbReference type="PATRIC" id="fig|1217651.3.peg.14"/>
<dbReference type="Proteomes" id="UP000013270">
    <property type="component" value="Unassembled WGS sequence"/>
</dbReference>
<dbReference type="EMBL" id="APPK01000001">
    <property type="protein sequence ID" value="ENV23909.1"/>
    <property type="molecule type" value="Genomic_DNA"/>
</dbReference>
<proteinExistence type="predicted"/>
<dbReference type="RefSeq" id="WP_004823957.1">
    <property type="nucleotide sequence ID" value="NZ_KB849458.1"/>
</dbReference>